<name>A0A1Y5PNA7_9MYCO</name>
<dbReference type="InterPro" id="IPR036452">
    <property type="entry name" value="Ribo_hydro-like"/>
</dbReference>
<dbReference type="InterPro" id="IPR023186">
    <property type="entry name" value="IUNH"/>
</dbReference>
<dbReference type="AlphaFoldDB" id="A0A1Y5PNA7"/>
<accession>A0A1Y5PNA7</accession>
<sequence length="383" mass="40832">MGWPPSSARAVRALPERDAEAGIVTAVSVGEDQAIALPVFADVDTGVDDAMALVYLLASSDADLVGIASTGGNVAVDQVCRNNLGLLELCQADAIPVSRGADQPLSTPMRTAEDTHGPAGLGYAELPAHHRELTEYDSAEAWVRAAHAHPGELIGLVTGPLTNLALAVRDEPDLPSLLRRLVIMGGSFDYRGNTTPVAEWNISVDPEAAAEVFDAWGRAADAKVIQPHQLPIVCGLNLTENIMLTPNILSRLASASGTTTTAMSVLDSRGTRSTADNTLIRGLEDAMRFYFEFHFDQGEGFLAHLHDPLAAAVALDPGLVQTRATTVDVELTGTLTRGMTIADWSRRWGRESNAHVGVGVDPTVFFDRFIERVGPFARQLAHS</sequence>
<dbReference type="GO" id="GO:0008477">
    <property type="term" value="F:purine nucleosidase activity"/>
    <property type="evidence" value="ECO:0007669"/>
    <property type="project" value="TreeGrafter"/>
</dbReference>
<feature type="domain" description="Inosine/uridine-preferring nucleoside hydrolase" evidence="3">
    <location>
        <begin position="39"/>
        <end position="367"/>
    </location>
</feature>
<dbReference type="CDD" id="cd02653">
    <property type="entry name" value="nuc_hydro_3"/>
    <property type="match status" value="1"/>
</dbReference>
<organism evidence="4">
    <name type="scientific">uncultured Mycobacterium sp</name>
    <dbReference type="NCBI Taxonomy" id="171292"/>
    <lineage>
        <taxon>Bacteria</taxon>
        <taxon>Bacillati</taxon>
        <taxon>Actinomycetota</taxon>
        <taxon>Actinomycetes</taxon>
        <taxon>Mycobacteriales</taxon>
        <taxon>Mycobacteriaceae</taxon>
        <taxon>Mycobacterium</taxon>
        <taxon>environmental samples</taxon>
    </lineage>
</organism>
<keyword evidence="2" id="KW-0326">Glycosidase</keyword>
<dbReference type="Pfam" id="PF01156">
    <property type="entry name" value="IU_nuc_hydro"/>
    <property type="match status" value="1"/>
</dbReference>
<dbReference type="GO" id="GO:0006152">
    <property type="term" value="P:purine nucleoside catabolic process"/>
    <property type="evidence" value="ECO:0007669"/>
    <property type="project" value="TreeGrafter"/>
</dbReference>
<dbReference type="Gene3D" id="3.90.245.10">
    <property type="entry name" value="Ribonucleoside hydrolase-like"/>
    <property type="match status" value="1"/>
</dbReference>
<dbReference type="PANTHER" id="PTHR12304:SF4">
    <property type="entry name" value="URIDINE NUCLEOSIDASE"/>
    <property type="match status" value="1"/>
</dbReference>
<reference evidence="4" key="1">
    <citation type="submission" date="2016-03" db="EMBL/GenBank/DDBJ databases">
        <authorList>
            <person name="Ploux O."/>
        </authorList>
    </citation>
    <scope>NUCLEOTIDE SEQUENCE</scope>
    <source>
        <strain evidence="4">UC10</strain>
    </source>
</reference>
<evidence type="ECO:0000313" key="4">
    <source>
        <dbReference type="EMBL" id="SBS77368.1"/>
    </source>
</evidence>
<evidence type="ECO:0000259" key="3">
    <source>
        <dbReference type="Pfam" id="PF01156"/>
    </source>
</evidence>
<dbReference type="SUPFAM" id="SSF53590">
    <property type="entry name" value="Nucleoside hydrolase"/>
    <property type="match status" value="1"/>
</dbReference>
<evidence type="ECO:0000256" key="1">
    <source>
        <dbReference type="ARBA" id="ARBA00022801"/>
    </source>
</evidence>
<dbReference type="PANTHER" id="PTHR12304">
    <property type="entry name" value="INOSINE-URIDINE PREFERRING NUCLEOSIDE HYDROLASE"/>
    <property type="match status" value="1"/>
</dbReference>
<proteinExistence type="predicted"/>
<protein>
    <submittedName>
        <fullName evidence="4">Inosine/uridine-preferring nucleoside hydrolase</fullName>
    </submittedName>
</protein>
<keyword evidence="1 4" id="KW-0378">Hydrolase</keyword>
<dbReference type="EMBL" id="FLQS01000037">
    <property type="protein sequence ID" value="SBS77368.1"/>
    <property type="molecule type" value="Genomic_DNA"/>
</dbReference>
<gene>
    <name evidence="4" type="ORF">MHPYR_420014</name>
</gene>
<dbReference type="InterPro" id="IPR001910">
    <property type="entry name" value="Inosine/uridine_hydrolase_dom"/>
</dbReference>
<evidence type="ECO:0000256" key="2">
    <source>
        <dbReference type="ARBA" id="ARBA00023295"/>
    </source>
</evidence>
<dbReference type="GO" id="GO:0005829">
    <property type="term" value="C:cytosol"/>
    <property type="evidence" value="ECO:0007669"/>
    <property type="project" value="TreeGrafter"/>
</dbReference>